<evidence type="ECO:0000256" key="4">
    <source>
        <dbReference type="ARBA" id="ARBA00022679"/>
    </source>
</evidence>
<proteinExistence type="inferred from homology"/>
<comment type="similarity">
    <text evidence="3 8">Belongs to the uridine kinase family.</text>
</comment>
<dbReference type="EMBL" id="GG692397">
    <property type="protein sequence ID" value="EER33506.1"/>
    <property type="molecule type" value="Genomic_DNA"/>
</dbReference>
<evidence type="ECO:0000256" key="2">
    <source>
        <dbReference type="ARBA" id="ARBA00004784"/>
    </source>
</evidence>
<dbReference type="GO" id="GO:0005524">
    <property type="term" value="F:ATP binding"/>
    <property type="evidence" value="ECO:0007669"/>
    <property type="project" value="UniProtKB-KW"/>
</dbReference>
<comment type="catalytic activity">
    <reaction evidence="8">
        <text>uridine + ATP = UMP + ADP + H(+)</text>
        <dbReference type="Rhea" id="RHEA:16825"/>
        <dbReference type="ChEBI" id="CHEBI:15378"/>
        <dbReference type="ChEBI" id="CHEBI:16704"/>
        <dbReference type="ChEBI" id="CHEBI:30616"/>
        <dbReference type="ChEBI" id="CHEBI:57865"/>
        <dbReference type="ChEBI" id="CHEBI:456216"/>
        <dbReference type="EC" id="2.7.1.48"/>
    </reaction>
</comment>
<dbReference type="NCBIfam" id="NF004018">
    <property type="entry name" value="PRK05480.1"/>
    <property type="match status" value="1"/>
</dbReference>
<organism evidence="12 13">
    <name type="scientific">Candida tropicalis (strain ATCC MYA-3404 / T1)</name>
    <name type="common">Yeast</name>
    <dbReference type="NCBI Taxonomy" id="294747"/>
    <lineage>
        <taxon>Eukaryota</taxon>
        <taxon>Fungi</taxon>
        <taxon>Dikarya</taxon>
        <taxon>Ascomycota</taxon>
        <taxon>Saccharomycotina</taxon>
        <taxon>Pichiomycetes</taxon>
        <taxon>Debaryomycetaceae</taxon>
        <taxon>Candida/Lodderomyces clade</taxon>
        <taxon>Candida</taxon>
    </lineage>
</organism>
<dbReference type="PRINTS" id="PR00988">
    <property type="entry name" value="URIDINKINASE"/>
</dbReference>
<dbReference type="Pfam" id="PF14681">
    <property type="entry name" value="UPRTase"/>
    <property type="match status" value="1"/>
</dbReference>
<feature type="compositionally biased region" description="Low complexity" evidence="9">
    <location>
        <begin position="65"/>
        <end position="80"/>
    </location>
</feature>
<dbReference type="eggNOG" id="KOG4203">
    <property type="taxonomic scope" value="Eukaryota"/>
</dbReference>
<comment type="pathway">
    <text evidence="1 8">Pyrimidine metabolism; UMP biosynthesis via salvage pathway; UMP from uridine: step 1/1.</text>
</comment>
<gene>
    <name evidence="12" type="ORF">CTRG_02324</name>
</gene>
<evidence type="ECO:0000259" key="10">
    <source>
        <dbReference type="Pfam" id="PF00485"/>
    </source>
</evidence>
<dbReference type="InterPro" id="IPR029057">
    <property type="entry name" value="PRTase-like"/>
</dbReference>
<dbReference type="InterPro" id="IPR000764">
    <property type="entry name" value="Uridine_kinase-like"/>
</dbReference>
<dbReference type="VEuPathDB" id="FungiDB:CTRG_02324"/>
<keyword evidence="4 8" id="KW-0808">Transferase</keyword>
<keyword evidence="5 8" id="KW-0547">Nucleotide-binding</keyword>
<dbReference type="RefSeq" id="XP_002548027.1">
    <property type="nucleotide sequence ID" value="XM_002547981.1"/>
</dbReference>
<dbReference type="FunFam" id="3.40.50.2020:FF:000010">
    <property type="entry name" value="Uridine-cytidine kinase"/>
    <property type="match status" value="1"/>
</dbReference>
<dbReference type="EC" id="2.7.1.48" evidence="8"/>
<dbReference type="GeneID" id="8301765"/>
<feature type="domain" description="Phosphoribosyltransferase" evidence="11">
    <location>
        <begin position="329"/>
        <end position="509"/>
    </location>
</feature>
<dbReference type="Proteomes" id="UP000002037">
    <property type="component" value="Unassembled WGS sequence"/>
</dbReference>
<dbReference type="InterPro" id="IPR006083">
    <property type="entry name" value="PRK/URK"/>
</dbReference>
<feature type="compositionally biased region" description="Polar residues" evidence="9">
    <location>
        <begin position="52"/>
        <end position="64"/>
    </location>
</feature>
<evidence type="ECO:0000256" key="7">
    <source>
        <dbReference type="ARBA" id="ARBA00022840"/>
    </source>
</evidence>
<evidence type="ECO:0000256" key="6">
    <source>
        <dbReference type="ARBA" id="ARBA00022777"/>
    </source>
</evidence>
<dbReference type="AlphaFoldDB" id="C5MA12"/>
<dbReference type="STRING" id="294747.C5MA12"/>
<evidence type="ECO:0000256" key="5">
    <source>
        <dbReference type="ARBA" id="ARBA00022741"/>
    </source>
</evidence>
<feature type="region of interest" description="Disordered" evidence="9">
    <location>
        <begin position="52"/>
        <end position="80"/>
    </location>
</feature>
<dbReference type="OrthoDB" id="738517at2759"/>
<feature type="compositionally biased region" description="Basic residues" evidence="9">
    <location>
        <begin position="1"/>
        <end position="12"/>
    </location>
</feature>
<dbReference type="Gene3D" id="3.40.50.2020">
    <property type="match status" value="1"/>
</dbReference>
<reference evidence="12 13" key="1">
    <citation type="journal article" date="2009" name="Nature">
        <title>Evolution of pathogenicity and sexual reproduction in eight Candida genomes.</title>
        <authorList>
            <person name="Butler G."/>
            <person name="Rasmussen M.D."/>
            <person name="Lin M.F."/>
            <person name="Santos M.A."/>
            <person name="Sakthikumar S."/>
            <person name="Munro C.A."/>
            <person name="Rheinbay E."/>
            <person name="Grabherr M."/>
            <person name="Forche A."/>
            <person name="Reedy J.L."/>
            <person name="Agrafioti I."/>
            <person name="Arnaud M.B."/>
            <person name="Bates S."/>
            <person name="Brown A.J."/>
            <person name="Brunke S."/>
            <person name="Costanzo M.C."/>
            <person name="Fitzpatrick D.A."/>
            <person name="de Groot P.W."/>
            <person name="Harris D."/>
            <person name="Hoyer L.L."/>
            <person name="Hube B."/>
            <person name="Klis F.M."/>
            <person name="Kodira C."/>
            <person name="Lennard N."/>
            <person name="Logue M.E."/>
            <person name="Martin R."/>
            <person name="Neiman A.M."/>
            <person name="Nikolaou E."/>
            <person name="Quail M.A."/>
            <person name="Quinn J."/>
            <person name="Santos M.C."/>
            <person name="Schmitzberger F.F."/>
            <person name="Sherlock G."/>
            <person name="Shah P."/>
            <person name="Silverstein K.A."/>
            <person name="Skrzypek M.S."/>
            <person name="Soll D."/>
            <person name="Staggs R."/>
            <person name="Stansfield I."/>
            <person name="Stumpf M.P."/>
            <person name="Sudbery P.E."/>
            <person name="Srikantha T."/>
            <person name="Zeng Q."/>
            <person name="Berman J."/>
            <person name="Berriman M."/>
            <person name="Heitman J."/>
            <person name="Gow N.A."/>
            <person name="Lorenz M.C."/>
            <person name="Birren B.W."/>
            <person name="Kellis M."/>
            <person name="Cuomo C.A."/>
        </authorList>
    </citation>
    <scope>NUCLEOTIDE SEQUENCE [LARGE SCALE GENOMIC DNA]</scope>
    <source>
        <strain evidence="13">ATCC MYA-3404 / T1</strain>
    </source>
</reference>
<evidence type="ECO:0000256" key="1">
    <source>
        <dbReference type="ARBA" id="ARBA00004690"/>
    </source>
</evidence>
<name>C5MA12_CANTT</name>
<dbReference type="UniPathway" id="UPA00579">
    <property type="reaction ID" value="UER00640"/>
</dbReference>
<accession>C5MA12</accession>
<sequence>MPLNSKPRRRSSRIAPVADEESLSFINSSVENLEASPFESIDTSIENMTGLNSTDRKSSFTATIPSGTATPTSVSGTTAGTATPKASYIPPWTEPYIIGIAGNSGSGKTSISQKIIQEINQPWTVLLSFDNFYNPLTPEESKQAFANNFDFDTPDSLDFELLVETIKNLKKGGKATIPVYSFTSHNRTNKTNTIYGANVIIVEGLYALYDQRLLDMMDLKIYVDTDLDICLARRLTRDILYRGRDLGGAIQQWERFVKPNAVKFLNPTMNNADLVIPRGLDNSIAINLMINHINNQLANKSRNHISRLKKLGLNIDFDVNQFNIKLLRDTNQVRGINSILFDTETSRNDFIFYFNRICGLLIELAQEFISEYKEVDIETGKGIYHGKKVVQNQYIAVNIIRSGDCFMSSIKRSFPEISIGKLLIQSDSSTGEPQLHFESLPHNLTTRGEIMLFDSQIISGAGAIMAIQVLLDHGVKESDIILISYLSTEIGIRRIVNVFPKVKIVIGKLSSMEDGDNQQWYNKERFLDSHWHFRNRFIDSLYFGTD</sequence>
<dbReference type="KEGG" id="ctp:CTRG_02324"/>
<dbReference type="GO" id="GO:0004849">
    <property type="term" value="F:uridine kinase activity"/>
    <property type="evidence" value="ECO:0007669"/>
    <property type="project" value="UniProtKB-EC"/>
</dbReference>
<evidence type="ECO:0000256" key="3">
    <source>
        <dbReference type="ARBA" id="ARBA00005408"/>
    </source>
</evidence>
<dbReference type="Gene3D" id="3.40.50.300">
    <property type="entry name" value="P-loop containing nucleotide triphosphate hydrolases"/>
    <property type="match status" value="1"/>
</dbReference>
<comment type="catalytic activity">
    <reaction evidence="8">
        <text>cytidine + ATP = CMP + ADP + H(+)</text>
        <dbReference type="Rhea" id="RHEA:24674"/>
        <dbReference type="ChEBI" id="CHEBI:15378"/>
        <dbReference type="ChEBI" id="CHEBI:17562"/>
        <dbReference type="ChEBI" id="CHEBI:30616"/>
        <dbReference type="ChEBI" id="CHEBI:60377"/>
        <dbReference type="ChEBI" id="CHEBI:456216"/>
        <dbReference type="EC" id="2.7.1.48"/>
    </reaction>
</comment>
<keyword evidence="13" id="KW-1185">Reference proteome</keyword>
<evidence type="ECO:0000256" key="8">
    <source>
        <dbReference type="RuleBase" id="RU003825"/>
    </source>
</evidence>
<dbReference type="SUPFAM" id="SSF52540">
    <property type="entry name" value="P-loop containing nucleoside triphosphate hydrolases"/>
    <property type="match status" value="1"/>
</dbReference>
<evidence type="ECO:0000259" key="11">
    <source>
        <dbReference type="Pfam" id="PF14681"/>
    </source>
</evidence>
<keyword evidence="7 8" id="KW-0067">ATP-binding</keyword>
<keyword evidence="6 8" id="KW-0418">Kinase</keyword>
<dbReference type="GO" id="GO:0043771">
    <property type="term" value="F:cytidine kinase activity"/>
    <property type="evidence" value="ECO:0007669"/>
    <property type="project" value="RHEA"/>
</dbReference>
<evidence type="ECO:0000313" key="13">
    <source>
        <dbReference type="Proteomes" id="UP000002037"/>
    </source>
</evidence>
<dbReference type="SUPFAM" id="SSF53271">
    <property type="entry name" value="PRTase-like"/>
    <property type="match status" value="1"/>
</dbReference>
<evidence type="ECO:0000313" key="12">
    <source>
        <dbReference type="EMBL" id="EER33506.1"/>
    </source>
</evidence>
<dbReference type="CDD" id="cd02023">
    <property type="entry name" value="UMPK"/>
    <property type="match status" value="1"/>
</dbReference>
<dbReference type="NCBIfam" id="TIGR00235">
    <property type="entry name" value="udk"/>
    <property type="match status" value="1"/>
</dbReference>
<dbReference type="FunFam" id="3.40.50.300:FF:000339">
    <property type="entry name" value="Uridine kinase"/>
    <property type="match status" value="1"/>
</dbReference>
<feature type="region of interest" description="Disordered" evidence="9">
    <location>
        <begin position="1"/>
        <end position="21"/>
    </location>
</feature>
<dbReference type="Pfam" id="PF00485">
    <property type="entry name" value="PRK"/>
    <property type="match status" value="1"/>
</dbReference>
<feature type="domain" description="Phosphoribulokinase/uridine kinase" evidence="10">
    <location>
        <begin position="97"/>
        <end position="284"/>
    </location>
</feature>
<evidence type="ECO:0000256" key="9">
    <source>
        <dbReference type="SAM" id="MobiDB-lite"/>
    </source>
</evidence>
<dbReference type="InterPro" id="IPR027417">
    <property type="entry name" value="P-loop_NTPase"/>
</dbReference>
<comment type="pathway">
    <text evidence="2 8">Pyrimidine metabolism; CTP biosynthesis via salvage pathway; CTP from cytidine: step 1/3.</text>
</comment>
<protein>
    <recommendedName>
        <fullName evidence="8">Uridine kinase</fullName>
        <ecNumber evidence="8">2.7.1.48</ecNumber>
    </recommendedName>
</protein>
<dbReference type="HOGENOM" id="CLU_021278_0_2_1"/>
<dbReference type="GO" id="GO:0044211">
    <property type="term" value="P:CTP salvage"/>
    <property type="evidence" value="ECO:0007669"/>
    <property type="project" value="UniProtKB-UniPathway"/>
</dbReference>
<dbReference type="PANTHER" id="PTHR10285">
    <property type="entry name" value="URIDINE KINASE"/>
    <property type="match status" value="1"/>
</dbReference>
<dbReference type="UniPathway" id="UPA00574">
    <property type="reaction ID" value="UER00637"/>
</dbReference>
<dbReference type="GO" id="GO:0044206">
    <property type="term" value="P:UMP salvage"/>
    <property type="evidence" value="ECO:0007669"/>
    <property type="project" value="UniProtKB-UniPathway"/>
</dbReference>
<dbReference type="InterPro" id="IPR000836">
    <property type="entry name" value="PRTase_dom"/>
</dbReference>